<proteinExistence type="predicted"/>
<keyword evidence="1" id="KW-0812">Transmembrane</keyword>
<keyword evidence="1" id="KW-0472">Membrane</keyword>
<dbReference type="RefSeq" id="WP_107865038.1">
    <property type="nucleotide sequence ID" value="NZ_QAON01000004.1"/>
</dbReference>
<sequence length="344" mass="39499">MTGQIIDSKYVTVVLQGPTCRGDGQPENDLGLRAIQSIRQFLPEAEIIVSTWQKDSVEGFGDCFVVRSNDPGSMPDINGFANNINRQLLSTQAGVQLASRPYVLKMRADHALTSNKITSIQEYEPGLGVEYRLFNKPVTMSNLYIRKATKYPFLFHMSDLVQFGTKEDLLLIWGDELFRKEDVFLPEGKNNPLWGNYSGPTNLMHVPEQSLTIRLLNKKGFNIKLPYLSYINYDYVLLWEKILVINFNVLNWENSGVIFPSRFTNVFYALSTIYTEEDLANIRKKVVCGIYSPSYLYIWYNKYIAYSLSINGFVPLMASLLFKISPRLQAFVRVIWKKLMSTNR</sequence>
<keyword evidence="1" id="KW-1133">Transmembrane helix</keyword>
<accession>A0A2T5J0W7</accession>
<dbReference type="AlphaFoldDB" id="A0A2T5J0W7"/>
<organism evidence="2 3">
    <name type="scientific">Agitococcus lubricus</name>
    <dbReference type="NCBI Taxonomy" id="1077255"/>
    <lineage>
        <taxon>Bacteria</taxon>
        <taxon>Pseudomonadati</taxon>
        <taxon>Pseudomonadota</taxon>
        <taxon>Gammaproteobacteria</taxon>
        <taxon>Moraxellales</taxon>
        <taxon>Moraxellaceae</taxon>
        <taxon>Agitococcus</taxon>
    </lineage>
</organism>
<comment type="caution">
    <text evidence="2">The sequence shown here is derived from an EMBL/GenBank/DDBJ whole genome shotgun (WGS) entry which is preliminary data.</text>
</comment>
<reference evidence="2 3" key="1">
    <citation type="submission" date="2018-04" db="EMBL/GenBank/DDBJ databases">
        <title>Genomic Encyclopedia of Archaeal and Bacterial Type Strains, Phase II (KMG-II): from individual species to whole genera.</title>
        <authorList>
            <person name="Goeker M."/>
        </authorList>
    </citation>
    <scope>NUCLEOTIDE SEQUENCE [LARGE SCALE GENOMIC DNA]</scope>
    <source>
        <strain evidence="2 3">DSM 5822</strain>
    </source>
</reference>
<dbReference type="OrthoDB" id="6555763at2"/>
<keyword evidence="3" id="KW-1185">Reference proteome</keyword>
<dbReference type="Proteomes" id="UP000244223">
    <property type="component" value="Unassembled WGS sequence"/>
</dbReference>
<evidence type="ECO:0000313" key="3">
    <source>
        <dbReference type="Proteomes" id="UP000244223"/>
    </source>
</evidence>
<protein>
    <submittedName>
        <fullName evidence="2">WavE lipopolysaccharide synthesis protein</fullName>
    </submittedName>
</protein>
<dbReference type="InterPro" id="IPR011122">
    <property type="entry name" value="WavE"/>
</dbReference>
<evidence type="ECO:0000313" key="2">
    <source>
        <dbReference type="EMBL" id="PTQ90038.1"/>
    </source>
</evidence>
<name>A0A2T5J0W7_9GAMM</name>
<gene>
    <name evidence="2" type="ORF">C8N29_10476</name>
</gene>
<evidence type="ECO:0000256" key="1">
    <source>
        <dbReference type="SAM" id="Phobius"/>
    </source>
</evidence>
<dbReference type="EMBL" id="QAON01000004">
    <property type="protein sequence ID" value="PTQ90038.1"/>
    <property type="molecule type" value="Genomic_DNA"/>
</dbReference>
<feature type="transmembrane region" description="Helical" evidence="1">
    <location>
        <begin position="303"/>
        <end position="322"/>
    </location>
</feature>
<dbReference type="Pfam" id="PF07507">
    <property type="entry name" value="WavE"/>
    <property type="match status" value="1"/>
</dbReference>